<keyword evidence="5" id="KW-1185">Reference proteome</keyword>
<evidence type="ECO:0000313" key="5">
    <source>
        <dbReference type="Proteomes" id="UP000659654"/>
    </source>
</evidence>
<dbReference type="SUPFAM" id="SSF57667">
    <property type="entry name" value="beta-beta-alpha zinc fingers"/>
    <property type="match status" value="1"/>
</dbReference>
<dbReference type="PROSITE" id="PS50157">
    <property type="entry name" value="ZINC_FINGER_C2H2_2"/>
    <property type="match status" value="2"/>
</dbReference>
<feature type="region of interest" description="Disordered" evidence="2">
    <location>
        <begin position="516"/>
        <end position="558"/>
    </location>
</feature>
<dbReference type="AlphaFoldDB" id="A0A7I8X9L8"/>
<keyword evidence="1" id="KW-0479">Metal-binding</keyword>
<feature type="region of interest" description="Disordered" evidence="2">
    <location>
        <begin position="316"/>
        <end position="373"/>
    </location>
</feature>
<dbReference type="InterPro" id="IPR036236">
    <property type="entry name" value="Znf_C2H2_sf"/>
</dbReference>
<dbReference type="EMBL" id="CAJFDI010000006">
    <property type="protein sequence ID" value="CAD5235622.1"/>
    <property type="molecule type" value="Genomic_DNA"/>
</dbReference>
<evidence type="ECO:0000256" key="1">
    <source>
        <dbReference type="PROSITE-ProRule" id="PRU00042"/>
    </source>
</evidence>
<feature type="compositionally biased region" description="Polar residues" evidence="2">
    <location>
        <begin position="287"/>
        <end position="303"/>
    </location>
</feature>
<accession>A0A7I8X9L8</accession>
<evidence type="ECO:0000259" key="3">
    <source>
        <dbReference type="PROSITE" id="PS50157"/>
    </source>
</evidence>
<sequence>MPNPCCWDECSEVFGHTDELVVHLSAHLGSPQDQCKWRGCAANLGENVTTAVVLRHVMVEHAALRPHHCSQCHKNFSAPNFLEIHIRVIHRKKVETCMCPLSDCRYNDTSLVGLQQHCLLAHGVQGILDFNAALFSNEIRKILPNHRIPTAFVQQSLTQILQLERRIVPHATDESIDGFYNRMTIKLHEIAVELATKERIIEEKAEKSEQNAKAQQENVSPSCSKTSEVALKKEKPVTTPLENVETQIPPEISQPASETCEIQPKTAGIGVQKKVKIEVVTLEDESSQNLSQTPSNSGVLCSSGQVQHKNDVENGMEMNQNESSPQDIDLRSQNSEESAMRFVESPLASSTSSSDGHVGDEPKSHTTGRFSPTTMLKIFGERLGGENHKYGRPDSLLSEAERRLIQEMEDRNKIEKTVTPEPVKNVKNSGKKVKENSKNVVSVPIVTAPTMTGSGRMIFPPNSPVLTEKENEDSLIPKAPGDTVYHKTIVNHKPNVVKVEPSEHVVVDRVEKRNFLPTERASGSDEGECTPSRSASLQSRARQISTGSSRCSDPRPRRYRVASEVEAVAEATGVTRHSRIEAGARDEGDRAVPAEVCQAGTQAEDGEGRAPEDEVRVGVQGEDRQVREEDPEEMLVQEERRKRSPGRGKARNHLVQRTGQCRVRTSTSSIRNDEFEKSISSIRNDGKKFPEIIEISSDTETEIPTPAGPVSLPETAASGRSKSQKRAAKRKRKKERDRAELDTSVPKPNVTHKKARLEKYKQLQGTRNMVMNTMPMIENTANQRAQFSEIPPKSAVLIMENAKFKSKSKLRTFFGPAYGSIRIFLVTFYGQPGYVIHFVDQARAASFMQRYRDKELLENTFGHMTLLQWYDEVKHYIELV</sequence>
<feature type="domain" description="C2H2-type" evidence="3">
    <location>
        <begin position="3"/>
        <end position="32"/>
    </location>
</feature>
<reference evidence="4" key="1">
    <citation type="submission" date="2020-09" db="EMBL/GenBank/DDBJ databases">
        <authorList>
            <person name="Kikuchi T."/>
        </authorList>
    </citation>
    <scope>NUCLEOTIDE SEQUENCE</scope>
    <source>
        <strain evidence="4">Ka4C1</strain>
    </source>
</reference>
<feature type="domain" description="C2H2-type" evidence="3">
    <location>
        <begin position="67"/>
        <end position="95"/>
    </location>
</feature>
<gene>
    <name evidence="4" type="ORF">BXYJ_LOCUS15713</name>
</gene>
<comment type="caution">
    <text evidence="4">The sequence shown here is derived from an EMBL/GenBank/DDBJ whole genome shotgun (WGS) entry which is preliminary data.</text>
</comment>
<dbReference type="GO" id="GO:0008270">
    <property type="term" value="F:zinc ion binding"/>
    <property type="evidence" value="ECO:0007669"/>
    <property type="project" value="UniProtKB-KW"/>
</dbReference>
<feature type="region of interest" description="Disordered" evidence="2">
    <location>
        <begin position="696"/>
        <end position="746"/>
    </location>
</feature>
<dbReference type="Proteomes" id="UP000659654">
    <property type="component" value="Unassembled WGS sequence"/>
</dbReference>
<evidence type="ECO:0000256" key="2">
    <source>
        <dbReference type="SAM" id="MobiDB-lite"/>
    </source>
</evidence>
<dbReference type="EMBL" id="CAJFCV020000006">
    <property type="protein sequence ID" value="CAG9132105.1"/>
    <property type="molecule type" value="Genomic_DNA"/>
</dbReference>
<proteinExistence type="predicted"/>
<dbReference type="InterPro" id="IPR013087">
    <property type="entry name" value="Znf_C2H2_type"/>
</dbReference>
<feature type="region of interest" description="Disordered" evidence="2">
    <location>
        <begin position="414"/>
        <end position="435"/>
    </location>
</feature>
<feature type="compositionally biased region" description="Basic residues" evidence="2">
    <location>
        <begin position="722"/>
        <end position="735"/>
    </location>
</feature>
<feature type="region of interest" description="Disordered" evidence="2">
    <location>
        <begin position="600"/>
        <end position="669"/>
    </location>
</feature>
<feature type="compositionally biased region" description="Basic residues" evidence="2">
    <location>
        <begin position="642"/>
        <end position="654"/>
    </location>
</feature>
<feature type="compositionally biased region" description="Basic and acidic residues" evidence="2">
    <location>
        <begin position="606"/>
        <end position="628"/>
    </location>
</feature>
<keyword evidence="1" id="KW-0862">Zinc</keyword>
<protein>
    <submittedName>
        <fullName evidence="4">(pine wood nematode) hypothetical protein</fullName>
    </submittedName>
</protein>
<feature type="compositionally biased region" description="Polar residues" evidence="2">
    <location>
        <begin position="211"/>
        <end position="227"/>
    </location>
</feature>
<feature type="compositionally biased region" description="Low complexity" evidence="2">
    <location>
        <begin position="532"/>
        <end position="545"/>
    </location>
</feature>
<name>A0A7I8X9L8_BURXY</name>
<dbReference type="SMART" id="SM00355">
    <property type="entry name" value="ZnF_C2H2"/>
    <property type="match status" value="3"/>
</dbReference>
<feature type="region of interest" description="Disordered" evidence="2">
    <location>
        <begin position="206"/>
        <end position="236"/>
    </location>
</feature>
<feature type="compositionally biased region" description="Polar residues" evidence="2">
    <location>
        <begin position="317"/>
        <end position="337"/>
    </location>
</feature>
<organism evidence="4 5">
    <name type="scientific">Bursaphelenchus xylophilus</name>
    <name type="common">Pinewood nematode worm</name>
    <name type="synonym">Aphelenchoides xylophilus</name>
    <dbReference type="NCBI Taxonomy" id="6326"/>
    <lineage>
        <taxon>Eukaryota</taxon>
        <taxon>Metazoa</taxon>
        <taxon>Ecdysozoa</taxon>
        <taxon>Nematoda</taxon>
        <taxon>Chromadorea</taxon>
        <taxon>Rhabditida</taxon>
        <taxon>Tylenchina</taxon>
        <taxon>Tylenchomorpha</taxon>
        <taxon>Aphelenchoidea</taxon>
        <taxon>Aphelenchoididae</taxon>
        <taxon>Bursaphelenchus</taxon>
    </lineage>
</organism>
<dbReference type="Gene3D" id="3.30.160.60">
    <property type="entry name" value="Classic Zinc Finger"/>
    <property type="match status" value="1"/>
</dbReference>
<feature type="compositionally biased region" description="Polar residues" evidence="2">
    <location>
        <begin position="655"/>
        <end position="669"/>
    </location>
</feature>
<feature type="region of interest" description="Disordered" evidence="2">
    <location>
        <begin position="283"/>
        <end position="303"/>
    </location>
</feature>
<dbReference type="PROSITE" id="PS00028">
    <property type="entry name" value="ZINC_FINGER_C2H2_1"/>
    <property type="match status" value="2"/>
</dbReference>
<dbReference type="Proteomes" id="UP000582659">
    <property type="component" value="Unassembled WGS sequence"/>
</dbReference>
<evidence type="ECO:0000313" key="4">
    <source>
        <dbReference type="EMBL" id="CAD5235622.1"/>
    </source>
</evidence>
<keyword evidence="1" id="KW-0863">Zinc-finger</keyword>